<dbReference type="GeneID" id="23301127"/>
<dbReference type="KEGG" id="vg:23301127"/>
<accession>A0A0B7MSP3</accession>
<name>A0A0B7MSP3_9CAUD</name>
<sequence length="112" mass="13100">MQNDVIEIIMNQYRNRIWSGRIKEEKAKRIIEKYAEKTKQAPTANRVMILKCLVLSGDDMPIDAETATDFHKTYRQCDVIFTSGFGSYDSIMWNLMHLDSTIWDVLSEEGYK</sequence>
<evidence type="ECO:0000313" key="2">
    <source>
        <dbReference type="Proteomes" id="UP000203896"/>
    </source>
</evidence>
<protein>
    <submittedName>
        <fullName evidence="1">Uncharacterized protein</fullName>
    </submittedName>
</protein>
<organism evidence="1 2">
    <name type="scientific">Enterobacteria phage GEC-3S</name>
    <dbReference type="NCBI Taxonomy" id="1222338"/>
    <lineage>
        <taxon>Viruses</taxon>
        <taxon>Duplodnaviria</taxon>
        <taxon>Heunggongvirae</taxon>
        <taxon>Uroviricota</taxon>
        <taxon>Caudoviricetes</taxon>
        <taxon>Pantevenvirales</taxon>
        <taxon>Straboviridae</taxon>
        <taxon>Krischvirus</taxon>
        <taxon>Krischvirus gec3s</taxon>
    </lineage>
</organism>
<dbReference type="Proteomes" id="UP000203896">
    <property type="component" value="Segment"/>
</dbReference>
<dbReference type="RefSeq" id="YP_009118767.1">
    <property type="nucleotide sequence ID" value="NC_025425.1"/>
</dbReference>
<keyword evidence="2" id="KW-1185">Reference proteome</keyword>
<dbReference type="Pfam" id="PF23885">
    <property type="entry name" value="DUF7238"/>
    <property type="match status" value="1"/>
</dbReference>
<reference evidence="1 2" key="1">
    <citation type="submission" date="2012-08" db="EMBL/GenBank/DDBJ databases">
        <title>Selection and characterization of a candidate therapeutic bacteriophage that lyses the German Escherichia coli O104:H4 outbreak strain.</title>
        <authorList>
            <person name="Merabishvilli M."/>
            <person name="De Vos D."/>
            <person name="Verbeken G."/>
            <person name="Kropinski A."/>
            <person name="Vandenheuvel D."/>
            <person name="Lavigne R."/>
            <person name="Wattiau P."/>
            <person name="Mast J."/>
            <person name="Ragimbeau C."/>
            <person name="Mossong J."/>
            <person name="Scheres J."/>
            <person name="Chanishvili N."/>
            <person name="Vaneechoutte M."/>
            <person name="Pirnay J.P."/>
        </authorList>
    </citation>
    <scope>NUCLEOTIDE SEQUENCE [LARGE SCALE GENOMIC DNA]</scope>
</reference>
<dbReference type="EMBL" id="HE978309">
    <property type="protein sequence ID" value="CEO90687.1"/>
    <property type="molecule type" value="Genomic_DNA"/>
</dbReference>
<dbReference type="OrthoDB" id="19445at10239"/>
<evidence type="ECO:0000313" key="1">
    <source>
        <dbReference type="EMBL" id="CEO90687.1"/>
    </source>
</evidence>
<dbReference type="InterPro" id="IPR055662">
    <property type="entry name" value="DUF7238"/>
</dbReference>
<proteinExistence type="predicted"/>
<gene>
    <name evidence="1" type="ORF">BN201_0084</name>
</gene>